<dbReference type="EMBL" id="CP033969">
    <property type="protein sequence ID" value="AZG14863.1"/>
    <property type="molecule type" value="Genomic_DNA"/>
</dbReference>
<dbReference type="AlphaFoldDB" id="A0A3G8H2T0"/>
<dbReference type="Proteomes" id="UP000270411">
    <property type="component" value="Chromosome 1"/>
</dbReference>
<sequence length="68" mass="7999">MFEIAGYKRPMYRGQHPFGVEGWMLDSDGVEVSVLLHVDENGRLLELELIRWDSKDLLGPRWETLRLQ</sequence>
<evidence type="ECO:0000259" key="1">
    <source>
        <dbReference type="Pfam" id="PF22480"/>
    </source>
</evidence>
<evidence type="ECO:0000313" key="3">
    <source>
        <dbReference type="Proteomes" id="UP000270411"/>
    </source>
</evidence>
<evidence type="ECO:0000313" key="2">
    <source>
        <dbReference type="EMBL" id="AZG14863.1"/>
    </source>
</evidence>
<feature type="domain" description="DUF6984" evidence="1">
    <location>
        <begin position="20"/>
        <end position="58"/>
    </location>
</feature>
<dbReference type="Pfam" id="PF22480">
    <property type="entry name" value="DUF6984"/>
    <property type="match status" value="1"/>
</dbReference>
<accession>A0A3G8H2T0</accession>
<dbReference type="KEGG" id="cpau:EHF44_16325"/>
<name>A0A3G8H2T0_9BURK</name>
<reference evidence="3" key="1">
    <citation type="submission" date="2018-11" db="EMBL/GenBank/DDBJ databases">
        <title>FDA dAtabase for Regulatory Grade micrObial Sequences (FDA-ARGOS): Supporting development and validation of Infectious Disease Dx tests.</title>
        <authorList>
            <person name="Goldberg B."/>
            <person name="Campos J."/>
            <person name="Tallon L."/>
            <person name="Sadzewicz L."/>
            <person name="Zhao X."/>
            <person name="Vavikolanu K."/>
            <person name="Mehta A."/>
            <person name="Aluvathingal J."/>
            <person name="Nadendla S."/>
            <person name="Geyer C."/>
            <person name="Nandy P."/>
            <person name="Yan Y."/>
            <person name="Sichtig H."/>
        </authorList>
    </citation>
    <scope>NUCLEOTIDE SEQUENCE [LARGE SCALE GENOMIC DNA]</scope>
    <source>
        <strain evidence="3">FDAARGOS_614</strain>
    </source>
</reference>
<organism evidence="2 3">
    <name type="scientific">Cupriavidus pauculus</name>
    <dbReference type="NCBI Taxonomy" id="82633"/>
    <lineage>
        <taxon>Bacteria</taxon>
        <taxon>Pseudomonadati</taxon>
        <taxon>Pseudomonadota</taxon>
        <taxon>Betaproteobacteria</taxon>
        <taxon>Burkholderiales</taxon>
        <taxon>Burkholderiaceae</taxon>
        <taxon>Cupriavidus</taxon>
    </lineage>
</organism>
<proteinExistence type="predicted"/>
<gene>
    <name evidence="2" type="ORF">EHF44_16325</name>
</gene>
<protein>
    <recommendedName>
        <fullName evidence="1">DUF6984 domain-containing protein</fullName>
    </recommendedName>
</protein>
<dbReference type="InterPro" id="IPR054253">
    <property type="entry name" value="DUF6984"/>
</dbReference>